<dbReference type="RefSeq" id="WP_025803050.1">
    <property type="nucleotide sequence ID" value="NZ_CP053842.1"/>
</dbReference>
<organism evidence="1 2">
    <name type="scientific">Campylobacter corcagiensis</name>
    <dbReference type="NCBI Taxonomy" id="1448857"/>
    <lineage>
        <taxon>Bacteria</taxon>
        <taxon>Pseudomonadati</taxon>
        <taxon>Campylobacterota</taxon>
        <taxon>Epsilonproteobacteria</taxon>
        <taxon>Campylobacterales</taxon>
        <taxon>Campylobacteraceae</taxon>
        <taxon>Campylobacter</taxon>
    </lineage>
</organism>
<dbReference type="PROSITE" id="PS51257">
    <property type="entry name" value="PROKAR_LIPOPROTEIN"/>
    <property type="match status" value="1"/>
</dbReference>
<evidence type="ECO:0008006" key="3">
    <source>
        <dbReference type="Google" id="ProtNLM"/>
    </source>
</evidence>
<accession>A0A7M1LHY8</accession>
<name>A0A7M1LHY8_9BACT</name>
<evidence type="ECO:0000313" key="1">
    <source>
        <dbReference type="EMBL" id="QOQ87486.1"/>
    </source>
</evidence>
<gene>
    <name evidence="1" type="ORF">IMC76_01305</name>
</gene>
<dbReference type="Proteomes" id="UP000594749">
    <property type="component" value="Chromosome"/>
</dbReference>
<proteinExistence type="predicted"/>
<keyword evidence="2" id="KW-1185">Reference proteome</keyword>
<reference evidence="1 2" key="1">
    <citation type="submission" date="2020-10" db="EMBL/GenBank/DDBJ databases">
        <title>Campylobacter and Helicobacter PacBio genomes.</title>
        <authorList>
            <person name="Lane C."/>
        </authorList>
    </citation>
    <scope>NUCLEOTIDE SEQUENCE [LARGE SCALE GENOMIC DNA]</scope>
    <source>
        <strain evidence="1 2">2016D-0077</strain>
    </source>
</reference>
<protein>
    <recommendedName>
        <fullName evidence="3">Lipoprotein</fullName>
    </recommendedName>
</protein>
<dbReference type="OrthoDB" id="5359629at2"/>
<sequence length="185" mass="20360">MKRSLLPLILVLFFVGCQSKNNVINLYSYNAMPKVSTSLKSVYIEGVKDSRTNDNLVGVIKANDGSIKEYVVLENDLSLWLKDAITKELNSIGISVKADPSVDASVLLDIKEFSAVLEGFDKDNLKASANVEVIVTKGNTIIKNQVSQKQSEFVVMKKGSAFSPFMQNLLNDIVKKSAQQIKNSI</sequence>
<evidence type="ECO:0000313" key="2">
    <source>
        <dbReference type="Proteomes" id="UP000594749"/>
    </source>
</evidence>
<dbReference type="AlphaFoldDB" id="A0A7M1LHY8"/>
<dbReference type="EMBL" id="CP063078">
    <property type="protein sequence ID" value="QOQ87486.1"/>
    <property type="molecule type" value="Genomic_DNA"/>
</dbReference>